<keyword evidence="3" id="KW-1003">Cell membrane</keyword>
<dbReference type="PROSITE" id="PS00138">
    <property type="entry name" value="SUBTILASE_SER"/>
    <property type="match status" value="1"/>
</dbReference>
<evidence type="ECO:0000256" key="2">
    <source>
        <dbReference type="ARBA" id="ARBA00011073"/>
    </source>
</evidence>
<keyword evidence="4 10" id="KW-0645">Protease</keyword>
<comment type="caution">
    <text evidence="16">The sequence shown here is derived from an EMBL/GenBank/DDBJ whole genome shotgun (WGS) entry which is preliminary data.</text>
</comment>
<dbReference type="PROSITE" id="PS00136">
    <property type="entry name" value="SUBTILASE_ASP"/>
    <property type="match status" value="1"/>
</dbReference>
<dbReference type="SUPFAM" id="SSF52743">
    <property type="entry name" value="Subtilisin-like"/>
    <property type="match status" value="1"/>
</dbReference>
<dbReference type="InterPro" id="IPR022398">
    <property type="entry name" value="Peptidase_S8_His-AS"/>
</dbReference>
<dbReference type="InterPro" id="IPR015500">
    <property type="entry name" value="Peptidase_S8_subtilisin-rel"/>
</dbReference>
<dbReference type="InterPro" id="IPR050131">
    <property type="entry name" value="Peptidase_S8_subtilisin-like"/>
</dbReference>
<dbReference type="PANTHER" id="PTHR43806:SF11">
    <property type="entry name" value="CEREVISIN-RELATED"/>
    <property type="match status" value="1"/>
</dbReference>
<gene>
    <name evidence="16" type="ORF">Mkiyose1413_47510</name>
    <name evidence="15" type="ORF">SRL2020028_37480</name>
</gene>
<comment type="similarity">
    <text evidence="2 10 11">Belongs to the peptidase S8 family.</text>
</comment>
<keyword evidence="6 10" id="KW-0378">Hydrolase</keyword>
<dbReference type="GO" id="GO:0006508">
    <property type="term" value="P:proteolysis"/>
    <property type="evidence" value="ECO:0007669"/>
    <property type="project" value="UniProtKB-KW"/>
</dbReference>
<organism evidence="16 17">
    <name type="scientific">Mycobacterium kiyosense</name>
    <dbReference type="NCBI Taxonomy" id="2871094"/>
    <lineage>
        <taxon>Bacteria</taxon>
        <taxon>Bacillati</taxon>
        <taxon>Actinomycetota</taxon>
        <taxon>Actinomycetes</taxon>
        <taxon>Mycobacteriales</taxon>
        <taxon>Mycobacteriaceae</taxon>
        <taxon>Mycobacterium</taxon>
    </lineage>
</organism>
<feature type="active site" description="Charge relay system" evidence="10">
    <location>
        <position position="340"/>
    </location>
</feature>
<dbReference type="GO" id="GO:0005886">
    <property type="term" value="C:plasma membrane"/>
    <property type="evidence" value="ECO:0007669"/>
    <property type="project" value="UniProtKB-SubCell"/>
</dbReference>
<dbReference type="PRINTS" id="PR00723">
    <property type="entry name" value="SUBTILISIN"/>
</dbReference>
<dbReference type="RefSeq" id="WP_236976726.1">
    <property type="nucleotide sequence ID" value="NZ_BRXE01000052.1"/>
</dbReference>
<dbReference type="InterPro" id="IPR023827">
    <property type="entry name" value="Peptidase_S8_Asp-AS"/>
</dbReference>
<evidence type="ECO:0000256" key="8">
    <source>
        <dbReference type="ARBA" id="ARBA00022989"/>
    </source>
</evidence>
<evidence type="ECO:0000259" key="14">
    <source>
        <dbReference type="Pfam" id="PF00082"/>
    </source>
</evidence>
<feature type="chain" id="PRO_5040419713" evidence="13">
    <location>
        <begin position="20"/>
        <end position="469"/>
    </location>
</feature>
<dbReference type="NCBIfam" id="TIGR03921">
    <property type="entry name" value="T7SS_mycosin"/>
    <property type="match status" value="1"/>
</dbReference>
<evidence type="ECO:0000256" key="5">
    <source>
        <dbReference type="ARBA" id="ARBA00022692"/>
    </source>
</evidence>
<evidence type="ECO:0000313" key="17">
    <source>
        <dbReference type="Proteomes" id="UP001064782"/>
    </source>
</evidence>
<dbReference type="EMBL" id="BRZI01000057">
    <property type="protein sequence ID" value="GLD32868.1"/>
    <property type="molecule type" value="Genomic_DNA"/>
</dbReference>
<evidence type="ECO:0000256" key="9">
    <source>
        <dbReference type="ARBA" id="ARBA00023136"/>
    </source>
</evidence>
<evidence type="ECO:0000256" key="3">
    <source>
        <dbReference type="ARBA" id="ARBA00022475"/>
    </source>
</evidence>
<dbReference type="Proteomes" id="UP001064782">
    <property type="component" value="Unassembled WGS sequence"/>
</dbReference>
<dbReference type="InterPro" id="IPR023828">
    <property type="entry name" value="Peptidase_S8_Ser-AS"/>
</dbReference>
<keyword evidence="7 10" id="KW-0720">Serine protease</keyword>
<proteinExistence type="inferred from homology"/>
<dbReference type="InterPro" id="IPR036852">
    <property type="entry name" value="Peptidase_S8/S53_dom_sf"/>
</dbReference>
<protein>
    <submittedName>
        <fullName evidence="16">Protease</fullName>
    </submittedName>
</protein>
<evidence type="ECO:0000256" key="11">
    <source>
        <dbReference type="RuleBase" id="RU003355"/>
    </source>
</evidence>
<keyword evidence="5 12" id="KW-0812">Transmembrane</keyword>
<dbReference type="GeneID" id="83631878"/>
<sequence length="469" mass="48128">MRRLVAVLSVLLVTGAVDAAPALAIRPPVVEPGPPPSGPVGPPEPTDLKAICGVPTGVLPQTDFTVQTSAEAMLNFTDAWRLSRGAGQKVAVIDTGVNRHPRLPALQGGGDYVSSTDGLQDCDAHGTLVAGIIAAQPSPADRFFGVAPDATILSIRQNSAVYAVREGGSAQTNDPNATSPGYGNTLTLAYAITRAVDLGATVINLSEVACSPVGAGLDDAQLGRAVRYAFERNVVVVAAAGNFNNQGLCKTQNAMPDPNMPLRSGWDSVRTIASPAWFSDYVLTVGALTTSGEPADFSLRGPWVGVAAPGERITSLDSNGPGLINAVLSQQGLAPINGTSFAAPFVSGVVALIRSRFPELTAGQVIELVKRTAHTPGAGPNEATGYGVVDPVAALTYRLPAANQLPNPDQATPIAGRPRRDPASQRAQIIVLSVTVGAVALAGVAGAVSLARRRRASAAVQSEATDLLE</sequence>
<evidence type="ECO:0000256" key="10">
    <source>
        <dbReference type="PROSITE-ProRule" id="PRU01240"/>
    </source>
</evidence>
<dbReference type="InterPro" id="IPR000209">
    <property type="entry name" value="Peptidase_S8/S53_dom"/>
</dbReference>
<feature type="transmembrane region" description="Helical" evidence="12">
    <location>
        <begin position="429"/>
        <end position="451"/>
    </location>
</feature>
<dbReference type="InterPro" id="IPR023834">
    <property type="entry name" value="T7SS_pept_S8A_mycosin"/>
</dbReference>
<evidence type="ECO:0000313" key="16">
    <source>
        <dbReference type="EMBL" id="GLD32868.1"/>
    </source>
</evidence>
<comment type="subcellular location">
    <subcellularLocation>
        <location evidence="1">Cell membrane</location>
        <topology evidence="1">Single-pass membrane protein</topology>
    </subcellularLocation>
</comment>
<feature type="domain" description="Peptidase S8/S53" evidence="14">
    <location>
        <begin position="85"/>
        <end position="387"/>
    </location>
</feature>
<keyword evidence="8 12" id="KW-1133">Transmembrane helix</keyword>
<dbReference type="PROSITE" id="PS51892">
    <property type="entry name" value="SUBTILASE"/>
    <property type="match status" value="1"/>
</dbReference>
<evidence type="ECO:0000313" key="15">
    <source>
        <dbReference type="EMBL" id="GLB84492.1"/>
    </source>
</evidence>
<evidence type="ECO:0000256" key="13">
    <source>
        <dbReference type="SAM" id="SignalP"/>
    </source>
</evidence>
<feature type="active site" description="Charge relay system" evidence="10">
    <location>
        <position position="94"/>
    </location>
</feature>
<dbReference type="Pfam" id="PF00082">
    <property type="entry name" value="Peptidase_S8"/>
    <property type="match status" value="1"/>
</dbReference>
<keyword evidence="17" id="KW-1185">Reference proteome</keyword>
<feature type="active site" description="Charge relay system" evidence="10">
    <location>
        <position position="125"/>
    </location>
</feature>
<evidence type="ECO:0000256" key="6">
    <source>
        <dbReference type="ARBA" id="ARBA00022801"/>
    </source>
</evidence>
<evidence type="ECO:0000256" key="4">
    <source>
        <dbReference type="ARBA" id="ARBA00022670"/>
    </source>
</evidence>
<evidence type="ECO:0000256" key="12">
    <source>
        <dbReference type="SAM" id="Phobius"/>
    </source>
</evidence>
<dbReference type="Gene3D" id="3.40.50.200">
    <property type="entry name" value="Peptidase S8/S53 domain"/>
    <property type="match status" value="1"/>
</dbReference>
<accession>A0A9P3V088</accession>
<evidence type="ECO:0000256" key="1">
    <source>
        <dbReference type="ARBA" id="ARBA00004162"/>
    </source>
</evidence>
<reference evidence="16" key="1">
    <citation type="submission" date="2022-08" db="EMBL/GenBank/DDBJ databases">
        <title>Mycobacterium kiyosense sp. nov., scotochromogenic slow-glowing species isolated from respiratory specimens.</title>
        <authorList>
            <person name="Fukano H."/>
            <person name="Kazumi Y."/>
            <person name="Sakagami N."/>
            <person name="Ato M."/>
            <person name="Mitarai S."/>
            <person name="Hoshino Y."/>
        </authorList>
    </citation>
    <scope>NUCLEOTIDE SEQUENCE</scope>
    <source>
        <strain evidence="16">1413</strain>
        <strain evidence="15">SRL2020-028</strain>
    </source>
</reference>
<dbReference type="EMBL" id="BRXE01000052">
    <property type="protein sequence ID" value="GLB84492.1"/>
    <property type="molecule type" value="Genomic_DNA"/>
</dbReference>
<name>A0A9P3V088_9MYCO</name>
<dbReference type="PROSITE" id="PS00137">
    <property type="entry name" value="SUBTILASE_HIS"/>
    <property type="match status" value="1"/>
</dbReference>
<dbReference type="Proteomes" id="UP001165663">
    <property type="component" value="Unassembled WGS sequence"/>
</dbReference>
<dbReference type="AlphaFoldDB" id="A0A9P3V088"/>
<keyword evidence="13" id="KW-0732">Signal</keyword>
<evidence type="ECO:0000256" key="7">
    <source>
        <dbReference type="ARBA" id="ARBA00022825"/>
    </source>
</evidence>
<keyword evidence="9 12" id="KW-0472">Membrane</keyword>
<dbReference type="GO" id="GO:0004252">
    <property type="term" value="F:serine-type endopeptidase activity"/>
    <property type="evidence" value="ECO:0007669"/>
    <property type="project" value="UniProtKB-UniRule"/>
</dbReference>
<dbReference type="PANTHER" id="PTHR43806">
    <property type="entry name" value="PEPTIDASE S8"/>
    <property type="match status" value="1"/>
</dbReference>
<feature type="signal peptide" evidence="13">
    <location>
        <begin position="1"/>
        <end position="19"/>
    </location>
</feature>